<evidence type="ECO:0000256" key="4">
    <source>
        <dbReference type="ARBA" id="ARBA00022737"/>
    </source>
</evidence>
<evidence type="ECO:0000256" key="7">
    <source>
        <dbReference type="ARBA" id="ARBA00023136"/>
    </source>
</evidence>
<keyword evidence="9" id="KW-1185">Reference proteome</keyword>
<dbReference type="GO" id="GO:0016339">
    <property type="term" value="P:calcium-dependent cell-cell adhesion via plasma membrane cell adhesion molecules"/>
    <property type="evidence" value="ECO:0007669"/>
    <property type="project" value="TreeGrafter"/>
</dbReference>
<keyword evidence="4" id="KW-0677">Repeat</keyword>
<dbReference type="Proteomes" id="UP001233999">
    <property type="component" value="Unassembled WGS sequence"/>
</dbReference>
<comment type="caution">
    <text evidence="8">The sequence shown here is derived from an EMBL/GenBank/DDBJ whole genome shotgun (WGS) entry which is preliminary data.</text>
</comment>
<dbReference type="PANTHER" id="PTHR24027">
    <property type="entry name" value="CADHERIN-23"/>
    <property type="match status" value="1"/>
</dbReference>
<keyword evidence="2" id="KW-0812">Transmembrane</keyword>
<evidence type="ECO:0000256" key="1">
    <source>
        <dbReference type="ARBA" id="ARBA00004167"/>
    </source>
</evidence>
<keyword evidence="3" id="KW-0732">Signal</keyword>
<evidence type="ECO:0000256" key="3">
    <source>
        <dbReference type="ARBA" id="ARBA00022729"/>
    </source>
</evidence>
<dbReference type="InterPro" id="IPR020894">
    <property type="entry name" value="Cadherin_CS"/>
</dbReference>
<dbReference type="PROSITE" id="PS00232">
    <property type="entry name" value="CADHERIN_1"/>
    <property type="match status" value="1"/>
</dbReference>
<evidence type="ECO:0000256" key="2">
    <source>
        <dbReference type="ARBA" id="ARBA00022692"/>
    </source>
</evidence>
<gene>
    <name evidence="8" type="ORF">L9F63_027492</name>
</gene>
<evidence type="ECO:0000256" key="5">
    <source>
        <dbReference type="ARBA" id="ARBA00022837"/>
    </source>
</evidence>
<dbReference type="GO" id="GO:0044331">
    <property type="term" value="P:cell-cell adhesion mediated by cadherin"/>
    <property type="evidence" value="ECO:0007669"/>
    <property type="project" value="TreeGrafter"/>
</dbReference>
<comment type="subcellular location">
    <subcellularLocation>
        <location evidence="1">Membrane</location>
        <topology evidence="1">Single-pass membrane protein</topology>
    </subcellularLocation>
</comment>
<keyword evidence="5" id="KW-0106">Calcium</keyword>
<accession>A0AAD8EKQ8</accession>
<organism evidence="8 9">
    <name type="scientific">Diploptera punctata</name>
    <name type="common">Pacific beetle cockroach</name>
    <dbReference type="NCBI Taxonomy" id="6984"/>
    <lineage>
        <taxon>Eukaryota</taxon>
        <taxon>Metazoa</taxon>
        <taxon>Ecdysozoa</taxon>
        <taxon>Arthropoda</taxon>
        <taxon>Hexapoda</taxon>
        <taxon>Insecta</taxon>
        <taxon>Pterygota</taxon>
        <taxon>Neoptera</taxon>
        <taxon>Polyneoptera</taxon>
        <taxon>Dictyoptera</taxon>
        <taxon>Blattodea</taxon>
        <taxon>Blaberoidea</taxon>
        <taxon>Blaberidae</taxon>
        <taxon>Diplopterinae</taxon>
        <taxon>Diploptera</taxon>
    </lineage>
</organism>
<dbReference type="EMBL" id="JASPKZ010003124">
    <property type="protein sequence ID" value="KAJ9593863.1"/>
    <property type="molecule type" value="Genomic_DNA"/>
</dbReference>
<evidence type="ECO:0000256" key="6">
    <source>
        <dbReference type="ARBA" id="ARBA00022989"/>
    </source>
</evidence>
<protein>
    <recommendedName>
        <fullName evidence="10">Cadherin domain-containing protein</fullName>
    </recommendedName>
</protein>
<keyword evidence="7" id="KW-0472">Membrane</keyword>
<dbReference type="CDD" id="cd11304">
    <property type="entry name" value="Cadherin_repeat"/>
    <property type="match status" value="1"/>
</dbReference>
<dbReference type="InterPro" id="IPR015919">
    <property type="entry name" value="Cadherin-like_sf"/>
</dbReference>
<dbReference type="GO" id="GO:0016342">
    <property type="term" value="C:catenin complex"/>
    <property type="evidence" value="ECO:0007669"/>
    <property type="project" value="TreeGrafter"/>
</dbReference>
<dbReference type="GO" id="GO:0007043">
    <property type="term" value="P:cell-cell junction assembly"/>
    <property type="evidence" value="ECO:0007669"/>
    <property type="project" value="TreeGrafter"/>
</dbReference>
<sequence>KRTADVGFEIPVNIRVTDANDNAPQFINAPYVLNISEVTVVGTRVLQGVRAVDADQQGAYSTVQYSVLPGPHADYFVFVNALEGTLLLRNH</sequence>
<dbReference type="SUPFAM" id="SSF49313">
    <property type="entry name" value="Cadherin-like"/>
    <property type="match status" value="1"/>
</dbReference>
<dbReference type="GO" id="GO:0034332">
    <property type="term" value="P:adherens junction organization"/>
    <property type="evidence" value="ECO:0007669"/>
    <property type="project" value="TreeGrafter"/>
</dbReference>
<feature type="non-terminal residue" evidence="8">
    <location>
        <position position="1"/>
    </location>
</feature>
<reference evidence="8" key="1">
    <citation type="journal article" date="2023" name="IScience">
        <title>Live-bearing cockroach genome reveals convergent evolutionary mechanisms linked to viviparity in insects and beyond.</title>
        <authorList>
            <person name="Fouks B."/>
            <person name="Harrison M.C."/>
            <person name="Mikhailova A.A."/>
            <person name="Marchal E."/>
            <person name="English S."/>
            <person name="Carruthers M."/>
            <person name="Jennings E.C."/>
            <person name="Chiamaka E.L."/>
            <person name="Frigard R.A."/>
            <person name="Pippel M."/>
            <person name="Attardo G.M."/>
            <person name="Benoit J.B."/>
            <person name="Bornberg-Bauer E."/>
            <person name="Tobe S.S."/>
        </authorList>
    </citation>
    <scope>NUCLEOTIDE SEQUENCE</scope>
    <source>
        <strain evidence="8">Stay&amp;Tobe</strain>
    </source>
</reference>
<dbReference type="GO" id="GO:0000902">
    <property type="term" value="P:cell morphogenesis"/>
    <property type="evidence" value="ECO:0007669"/>
    <property type="project" value="TreeGrafter"/>
</dbReference>
<dbReference type="GO" id="GO:0016477">
    <property type="term" value="P:cell migration"/>
    <property type="evidence" value="ECO:0007669"/>
    <property type="project" value="TreeGrafter"/>
</dbReference>
<dbReference type="GO" id="GO:0005912">
    <property type="term" value="C:adherens junction"/>
    <property type="evidence" value="ECO:0007669"/>
    <property type="project" value="TreeGrafter"/>
</dbReference>
<name>A0AAD8EKQ8_DIPPU</name>
<keyword evidence="6" id="KW-1133">Transmembrane helix</keyword>
<evidence type="ECO:0008006" key="10">
    <source>
        <dbReference type="Google" id="ProtNLM"/>
    </source>
</evidence>
<dbReference type="GO" id="GO:0008013">
    <property type="term" value="F:beta-catenin binding"/>
    <property type="evidence" value="ECO:0007669"/>
    <property type="project" value="TreeGrafter"/>
</dbReference>
<dbReference type="InterPro" id="IPR039808">
    <property type="entry name" value="Cadherin"/>
</dbReference>
<evidence type="ECO:0000313" key="8">
    <source>
        <dbReference type="EMBL" id="KAJ9593863.1"/>
    </source>
</evidence>
<reference evidence="8" key="2">
    <citation type="submission" date="2023-05" db="EMBL/GenBank/DDBJ databases">
        <authorList>
            <person name="Fouks B."/>
        </authorList>
    </citation>
    <scope>NUCLEOTIDE SEQUENCE</scope>
    <source>
        <strain evidence="8">Stay&amp;Tobe</strain>
        <tissue evidence="8">Testes</tissue>
    </source>
</reference>
<evidence type="ECO:0000313" key="9">
    <source>
        <dbReference type="Proteomes" id="UP001233999"/>
    </source>
</evidence>
<proteinExistence type="predicted"/>
<dbReference type="PANTHER" id="PTHR24027:SF422">
    <property type="entry name" value="CADHERIN DOMAIN-CONTAINING PROTEIN"/>
    <property type="match status" value="1"/>
</dbReference>
<dbReference type="GO" id="GO:0045296">
    <property type="term" value="F:cadherin binding"/>
    <property type="evidence" value="ECO:0007669"/>
    <property type="project" value="TreeGrafter"/>
</dbReference>
<dbReference type="AlphaFoldDB" id="A0AAD8EKQ8"/>
<dbReference type="Gene3D" id="2.60.40.60">
    <property type="entry name" value="Cadherins"/>
    <property type="match status" value="1"/>
</dbReference>
<dbReference type="GO" id="GO:0005509">
    <property type="term" value="F:calcium ion binding"/>
    <property type="evidence" value="ECO:0007669"/>
    <property type="project" value="InterPro"/>
</dbReference>